<dbReference type="GO" id="GO:0030036">
    <property type="term" value="P:actin cytoskeleton organization"/>
    <property type="evidence" value="ECO:0007669"/>
    <property type="project" value="TreeGrafter"/>
</dbReference>
<organism evidence="3 4">
    <name type="scientific">Entamoeba histolytica</name>
    <dbReference type="NCBI Taxonomy" id="5759"/>
    <lineage>
        <taxon>Eukaryota</taxon>
        <taxon>Amoebozoa</taxon>
        <taxon>Evosea</taxon>
        <taxon>Archamoebae</taxon>
        <taxon>Mastigamoebida</taxon>
        <taxon>Entamoebidae</taxon>
        <taxon>Entamoeba</taxon>
    </lineage>
</organism>
<gene>
    <name evidence="3" type="ORF">CL6EHI_117920</name>
</gene>
<feature type="compositionally biased region" description="Low complexity" evidence="1">
    <location>
        <begin position="146"/>
        <end position="168"/>
    </location>
</feature>
<accession>A0A5K1VGY2</accession>
<dbReference type="InterPro" id="IPR011993">
    <property type="entry name" value="PH-like_dom_sf"/>
</dbReference>
<dbReference type="VEuPathDB" id="AmoebaDB:EHI8A_000650"/>
<evidence type="ECO:0000313" key="3">
    <source>
        <dbReference type="EMBL" id="GAT94043.1"/>
    </source>
</evidence>
<protein>
    <submittedName>
        <fullName evidence="3">Pleckstrin homology ph domain containing protein</fullName>
    </submittedName>
</protein>
<evidence type="ECO:0000259" key="2">
    <source>
        <dbReference type="PROSITE" id="PS50003"/>
    </source>
</evidence>
<feature type="domain" description="PH" evidence="2">
    <location>
        <begin position="47"/>
        <end position="142"/>
    </location>
</feature>
<dbReference type="OMA" id="MSSEWDA"/>
<dbReference type="VEuPathDB" id="AmoebaDB:EHI5A_002640"/>
<dbReference type="FunFam" id="2.30.29.30:FF:000286">
    <property type="entry name" value="PH-protein kinase domain containing protein"/>
    <property type="match status" value="1"/>
</dbReference>
<evidence type="ECO:0000313" key="4">
    <source>
        <dbReference type="Proteomes" id="UP000078387"/>
    </source>
</evidence>
<dbReference type="PROSITE" id="PS50003">
    <property type="entry name" value="PH_DOMAIN"/>
    <property type="match status" value="1"/>
</dbReference>
<name>A0A5K1VGY2_ENTHI</name>
<dbReference type="Pfam" id="PF00169">
    <property type="entry name" value="PH"/>
    <property type="match status" value="1"/>
</dbReference>
<feature type="region of interest" description="Disordered" evidence="1">
    <location>
        <begin position="142"/>
        <end position="168"/>
    </location>
</feature>
<sequence>MKKKKKYIVVSIFLKKKIEDVCGSQISMSDHPNFAKLKKTQVGQLKPSVKEGYLVKKGADFHTWKKRWFVMKDQYIWYFPKNTGSAQPKGVIELDGNSSAVLVLDQKKPTIVIKSVHRTQEINADTVEDAKSWVDAINNHVKTLGPQTTPQSSSQPQTQVQQPVNTAPVQMSTETESTSVPLPWAQVQQRIQAEEGHWDPAKIKEFMVTLGKVTCDQYLYAIMNMVLSNWQDDAIAAFWWDDFCDGDLEDLETVVAGLQGDSTVAIGSDGKNLPPNETVFVLGRDENGAKRLANIYQWVVKREEFNWSEVTRCVLSAIGNWGLKTSEPFFEVFVNEIVKNWSASEIAAFVSYIATYAKKNEDVAWENWPPHVVTFFKKMSADWDAEKKKSFLNIVTVMWDWPKESIQRLNNVLHDTE</sequence>
<dbReference type="Gene3D" id="2.30.29.30">
    <property type="entry name" value="Pleckstrin-homology domain (PH domain)/Phosphotyrosine-binding domain (PTB)"/>
    <property type="match status" value="1"/>
</dbReference>
<dbReference type="GO" id="GO:0005547">
    <property type="term" value="F:phosphatidylinositol-3,4,5-trisphosphate binding"/>
    <property type="evidence" value="ECO:0007669"/>
    <property type="project" value="UniProtKB-ARBA"/>
</dbReference>
<dbReference type="VEuPathDB" id="AmoebaDB:KM1_003510"/>
<dbReference type="InterPro" id="IPR037370">
    <property type="entry name" value="Pleckstrin"/>
</dbReference>
<dbReference type="SMART" id="SM00233">
    <property type="entry name" value="PH"/>
    <property type="match status" value="1"/>
</dbReference>
<dbReference type="Proteomes" id="UP000078387">
    <property type="component" value="Unassembled WGS sequence"/>
</dbReference>
<dbReference type="VEuPathDB" id="AmoebaDB:EHI7A_000650"/>
<dbReference type="SUPFAM" id="SSF50729">
    <property type="entry name" value="PH domain-like"/>
    <property type="match status" value="1"/>
</dbReference>
<dbReference type="PANTHER" id="PTHR12092:SF16">
    <property type="entry name" value="PH DOMAIN-CONTAINING PROTEIN"/>
    <property type="match status" value="1"/>
</dbReference>
<evidence type="ECO:0000256" key="1">
    <source>
        <dbReference type="SAM" id="MobiDB-lite"/>
    </source>
</evidence>
<dbReference type="PANTHER" id="PTHR12092">
    <property type="entry name" value="PLECKSTRIN"/>
    <property type="match status" value="1"/>
</dbReference>
<proteinExistence type="predicted"/>
<reference evidence="3 4" key="1">
    <citation type="submission" date="2016-05" db="EMBL/GenBank/DDBJ databases">
        <title>First whole genome sequencing of Entamoeba histolytica HM1:IMSS-clone-6.</title>
        <authorList>
            <person name="Mukherjee Avik.K."/>
            <person name="Izumyama S."/>
            <person name="Nakada-Tsukui K."/>
            <person name="Nozaki T."/>
        </authorList>
    </citation>
    <scope>NUCLEOTIDE SEQUENCE [LARGE SCALE GENOMIC DNA]</scope>
    <source>
        <strain evidence="3 4">HM1:IMSS clone 6</strain>
    </source>
</reference>
<dbReference type="EMBL" id="BDEQ01000001">
    <property type="protein sequence ID" value="GAT94043.1"/>
    <property type="molecule type" value="Genomic_DNA"/>
</dbReference>
<dbReference type="AlphaFoldDB" id="A0A5K1VGY2"/>
<comment type="caution">
    <text evidence="3">The sequence shown here is derived from an EMBL/GenBank/DDBJ whole genome shotgun (WGS) entry which is preliminary data.</text>
</comment>
<dbReference type="GO" id="GO:0005886">
    <property type="term" value="C:plasma membrane"/>
    <property type="evidence" value="ECO:0007669"/>
    <property type="project" value="TreeGrafter"/>
</dbReference>
<dbReference type="InterPro" id="IPR001849">
    <property type="entry name" value="PH_domain"/>
</dbReference>
<dbReference type="VEuPathDB" id="AmoebaDB:EHI_117920"/>